<reference evidence="2 3" key="1">
    <citation type="submission" date="2016-10" db="EMBL/GenBank/DDBJ databases">
        <authorList>
            <person name="de Groot N.N."/>
        </authorList>
    </citation>
    <scope>NUCLEOTIDE SEQUENCE [LARGE SCALE GENOMIC DNA]</scope>
    <source>
        <strain evidence="2 3">DSM 13305</strain>
    </source>
</reference>
<dbReference type="EMBL" id="FODY01000014">
    <property type="protein sequence ID" value="SEP22663.1"/>
    <property type="molecule type" value="Genomic_DNA"/>
</dbReference>
<dbReference type="AlphaFoldDB" id="A0A1H8W546"/>
<dbReference type="Gene3D" id="1.10.150.650">
    <property type="match status" value="1"/>
</dbReference>
<dbReference type="Pfam" id="PF02811">
    <property type="entry name" value="PHP"/>
    <property type="match status" value="1"/>
</dbReference>
<dbReference type="GO" id="GO:0035312">
    <property type="term" value="F:5'-3' DNA exonuclease activity"/>
    <property type="evidence" value="ECO:0007669"/>
    <property type="project" value="TreeGrafter"/>
</dbReference>
<dbReference type="CDD" id="cd07438">
    <property type="entry name" value="PHP_HisPPase_AMP"/>
    <property type="match status" value="1"/>
</dbReference>
<evidence type="ECO:0000313" key="3">
    <source>
        <dbReference type="Proteomes" id="UP000198847"/>
    </source>
</evidence>
<name>A0A1H8W546_9FIRM</name>
<dbReference type="InterPro" id="IPR016195">
    <property type="entry name" value="Pol/histidinol_Pase-like"/>
</dbReference>
<dbReference type="RefSeq" id="WP_091747626.1">
    <property type="nucleotide sequence ID" value="NZ_FODY01000014.1"/>
</dbReference>
<dbReference type="SMART" id="SM00481">
    <property type="entry name" value="POLIIIAc"/>
    <property type="match status" value="1"/>
</dbReference>
<gene>
    <name evidence="2" type="ORF">SAMN04490178_11429</name>
</gene>
<dbReference type="Proteomes" id="UP000198847">
    <property type="component" value="Unassembled WGS sequence"/>
</dbReference>
<proteinExistence type="predicted"/>
<protein>
    <recommendedName>
        <fullName evidence="1">Polymerase/histidinol phosphatase N-terminal domain-containing protein</fullName>
    </recommendedName>
</protein>
<dbReference type="STRING" id="112903.SAMN04490178_11429"/>
<dbReference type="Gene3D" id="3.20.20.140">
    <property type="entry name" value="Metal-dependent hydrolases"/>
    <property type="match status" value="1"/>
</dbReference>
<dbReference type="GO" id="GO:0004534">
    <property type="term" value="F:5'-3' RNA exonuclease activity"/>
    <property type="evidence" value="ECO:0007669"/>
    <property type="project" value="TreeGrafter"/>
</dbReference>
<dbReference type="InterPro" id="IPR004013">
    <property type="entry name" value="PHP_dom"/>
</dbReference>
<dbReference type="InterPro" id="IPR003141">
    <property type="entry name" value="Pol/His_phosphatase_N"/>
</dbReference>
<feature type="domain" description="Polymerase/histidinol phosphatase N-terminal" evidence="1">
    <location>
        <begin position="5"/>
        <end position="70"/>
    </location>
</feature>
<dbReference type="SUPFAM" id="SSF89550">
    <property type="entry name" value="PHP domain-like"/>
    <property type="match status" value="1"/>
</dbReference>
<evidence type="ECO:0000259" key="1">
    <source>
        <dbReference type="SMART" id="SM00481"/>
    </source>
</evidence>
<dbReference type="PANTHER" id="PTHR42924:SF3">
    <property type="entry name" value="POLYMERASE_HISTIDINOL PHOSPHATASE N-TERMINAL DOMAIN-CONTAINING PROTEIN"/>
    <property type="match status" value="1"/>
</dbReference>
<dbReference type="PANTHER" id="PTHR42924">
    <property type="entry name" value="EXONUCLEASE"/>
    <property type="match status" value="1"/>
</dbReference>
<sequence>MPAEIDLHTHSYLSDGTLSPRQVIELAARNHIGVIALTDHDCIEGIAEAQQAADEYQVQLVTGIEISARYKDGKTLHILGLGIDLYNREFAEAYQKIKKNRDGSIDGIIARLNEQGVAISRELLIPYRAGQYLDRYAVLRYFMANRLCVEPQAVWDIYLDKIPYGEGEMWTVESALKTIKAAGGLSFLAHYTKRIGLAGYSPAEMKKHILYLKEKGLDGLERFYPSFSPAETAYADELIAEFDLLPSGGTDFHGSNRTGIDLGTGDGSFGVPHCVYEAIREALNSPQSGRK</sequence>
<keyword evidence="3" id="KW-1185">Reference proteome</keyword>
<evidence type="ECO:0000313" key="2">
    <source>
        <dbReference type="EMBL" id="SEP22663.1"/>
    </source>
</evidence>
<dbReference type="InterPro" id="IPR052018">
    <property type="entry name" value="PHP_domain"/>
</dbReference>
<accession>A0A1H8W546</accession>
<organism evidence="2 3">
    <name type="scientific">Propionispora vibrioides</name>
    <dbReference type="NCBI Taxonomy" id="112903"/>
    <lineage>
        <taxon>Bacteria</taxon>
        <taxon>Bacillati</taxon>
        <taxon>Bacillota</taxon>
        <taxon>Negativicutes</taxon>
        <taxon>Selenomonadales</taxon>
        <taxon>Sporomusaceae</taxon>
        <taxon>Propionispora</taxon>
    </lineage>
</organism>
<dbReference type="OrthoDB" id="9804333at2"/>